<reference evidence="4" key="1">
    <citation type="submission" date="2025-05" db="UniProtKB">
        <authorList>
            <consortium name="EnsemblMetazoa"/>
        </authorList>
    </citation>
    <scope>IDENTIFICATION</scope>
</reference>
<dbReference type="InterPro" id="IPR003591">
    <property type="entry name" value="Leu-rich_rpt_typical-subtyp"/>
</dbReference>
<evidence type="ECO:0000256" key="3">
    <source>
        <dbReference type="SAM" id="SignalP"/>
    </source>
</evidence>
<organism evidence="4 5">
    <name type="scientific">Diabrotica virgifera virgifera</name>
    <name type="common">western corn rootworm</name>
    <dbReference type="NCBI Taxonomy" id="50390"/>
    <lineage>
        <taxon>Eukaryota</taxon>
        <taxon>Metazoa</taxon>
        <taxon>Ecdysozoa</taxon>
        <taxon>Arthropoda</taxon>
        <taxon>Hexapoda</taxon>
        <taxon>Insecta</taxon>
        <taxon>Pterygota</taxon>
        <taxon>Neoptera</taxon>
        <taxon>Endopterygota</taxon>
        <taxon>Coleoptera</taxon>
        <taxon>Polyphaga</taxon>
        <taxon>Cucujiformia</taxon>
        <taxon>Chrysomeloidea</taxon>
        <taxon>Chrysomelidae</taxon>
        <taxon>Galerucinae</taxon>
        <taxon>Diabroticina</taxon>
        <taxon>Diabroticites</taxon>
        <taxon>Diabrotica</taxon>
    </lineage>
</organism>
<dbReference type="PROSITE" id="PS51450">
    <property type="entry name" value="LRR"/>
    <property type="match status" value="1"/>
</dbReference>
<dbReference type="GeneID" id="114332358"/>
<feature type="chain" id="PRO_5046883614" evidence="3">
    <location>
        <begin position="17"/>
        <end position="354"/>
    </location>
</feature>
<evidence type="ECO:0000256" key="2">
    <source>
        <dbReference type="ARBA" id="ARBA00022737"/>
    </source>
</evidence>
<dbReference type="SMART" id="SM00369">
    <property type="entry name" value="LRR_TYP"/>
    <property type="match status" value="7"/>
</dbReference>
<dbReference type="InterPro" id="IPR026906">
    <property type="entry name" value="LRR_5"/>
</dbReference>
<dbReference type="InterPro" id="IPR032675">
    <property type="entry name" value="LRR_dom_sf"/>
</dbReference>
<keyword evidence="3" id="KW-0732">Signal</keyword>
<evidence type="ECO:0000313" key="5">
    <source>
        <dbReference type="Proteomes" id="UP001652700"/>
    </source>
</evidence>
<keyword evidence="5" id="KW-1185">Reference proteome</keyword>
<sequence>MALVLLFLVLFVHISSENLVDITFRNVTFNGYFVFTPRFKPTILLGNNLKDFIPNTNFDNIEFIDQKIPIFYKDAIADIDRLTELYVENCNVEEIRPGTFRNVSNLSKLSFRYNKLRLIENGVFNHLNLTTLDLSFNQISVIYPDAFNHMHELFHINLAYNLIPTWNPKWFKDTPNLYMLYFKANLIEELPAHSFKNLKRSKLSVLELIFSNNNISKIDPQAFSEVRQINLLSLSNNKLESFDKDLLKNVVVWDLRLNNNSISCFDGDLDKLFKAPYNYIEYNPFTCPCLHRLKHWSNKRGKELGIADSKCTGGDDEEEEDKVIEMEEVFEVEKDVYAIQKITLVLPKNSKLRN</sequence>
<protein>
    <submittedName>
        <fullName evidence="4">Uncharacterized protein</fullName>
    </submittedName>
</protein>
<dbReference type="EnsemblMetazoa" id="XM_028282144.2">
    <property type="protein sequence ID" value="XP_028137945.2"/>
    <property type="gene ID" value="LOC114332358"/>
</dbReference>
<name>A0ABM5IPA3_DIAVI</name>
<dbReference type="Pfam" id="PF13855">
    <property type="entry name" value="LRR_8"/>
    <property type="match status" value="1"/>
</dbReference>
<evidence type="ECO:0000256" key="1">
    <source>
        <dbReference type="ARBA" id="ARBA00022614"/>
    </source>
</evidence>
<evidence type="ECO:0000313" key="4">
    <source>
        <dbReference type="EnsemblMetazoa" id="XP_028137945.2"/>
    </source>
</evidence>
<dbReference type="Gene3D" id="3.80.10.10">
    <property type="entry name" value="Ribonuclease Inhibitor"/>
    <property type="match status" value="3"/>
</dbReference>
<dbReference type="Pfam" id="PF13306">
    <property type="entry name" value="LRR_5"/>
    <property type="match status" value="1"/>
</dbReference>
<dbReference type="RefSeq" id="XP_028137945.2">
    <property type="nucleotide sequence ID" value="XM_028282144.2"/>
</dbReference>
<accession>A0ABM5IPA3</accession>
<dbReference type="InterPro" id="IPR001611">
    <property type="entry name" value="Leu-rich_rpt"/>
</dbReference>
<dbReference type="Proteomes" id="UP001652700">
    <property type="component" value="Unplaced"/>
</dbReference>
<feature type="signal peptide" evidence="3">
    <location>
        <begin position="1"/>
        <end position="16"/>
    </location>
</feature>
<keyword evidence="1" id="KW-0433">Leucine-rich repeat</keyword>
<dbReference type="PANTHER" id="PTHR24366:SF96">
    <property type="entry name" value="LEUCINE RICH REPEAT CONTAINING 53"/>
    <property type="match status" value="1"/>
</dbReference>
<proteinExistence type="predicted"/>
<keyword evidence="2" id="KW-0677">Repeat</keyword>
<dbReference type="SUPFAM" id="SSF52058">
    <property type="entry name" value="L domain-like"/>
    <property type="match status" value="1"/>
</dbReference>
<dbReference type="PANTHER" id="PTHR24366">
    <property type="entry name" value="IG(IMMUNOGLOBULIN) AND LRR(LEUCINE RICH REPEAT) DOMAINS"/>
    <property type="match status" value="1"/>
</dbReference>